<feature type="transmembrane region" description="Helical" evidence="1">
    <location>
        <begin position="28"/>
        <end position="48"/>
    </location>
</feature>
<evidence type="ECO:0008006" key="4">
    <source>
        <dbReference type="Google" id="ProtNLM"/>
    </source>
</evidence>
<organism evidence="2 3">
    <name type="scientific">Candidatus Woesebacteria bacterium RIFCSPHIGHO2_01_FULL_40_22</name>
    <dbReference type="NCBI Taxonomy" id="1802499"/>
    <lineage>
        <taxon>Bacteria</taxon>
        <taxon>Candidatus Woeseibacteriota</taxon>
    </lineage>
</organism>
<feature type="transmembrane region" description="Helical" evidence="1">
    <location>
        <begin position="396"/>
        <end position="416"/>
    </location>
</feature>
<feature type="transmembrane region" description="Helical" evidence="1">
    <location>
        <begin position="258"/>
        <end position="273"/>
    </location>
</feature>
<feature type="transmembrane region" description="Helical" evidence="1">
    <location>
        <begin position="428"/>
        <end position="448"/>
    </location>
</feature>
<dbReference type="EMBL" id="MGGL01000004">
    <property type="protein sequence ID" value="OGM27555.1"/>
    <property type="molecule type" value="Genomic_DNA"/>
</dbReference>
<proteinExistence type="predicted"/>
<dbReference type="AlphaFoldDB" id="A0A1F7YM01"/>
<feature type="transmembrane region" description="Helical" evidence="1">
    <location>
        <begin position="93"/>
        <end position="117"/>
    </location>
</feature>
<feature type="transmembrane region" description="Helical" evidence="1">
    <location>
        <begin position="54"/>
        <end position="72"/>
    </location>
</feature>
<evidence type="ECO:0000256" key="1">
    <source>
        <dbReference type="SAM" id="Phobius"/>
    </source>
</evidence>
<feature type="transmembrane region" description="Helical" evidence="1">
    <location>
        <begin position="6"/>
        <end position="23"/>
    </location>
</feature>
<feature type="transmembrane region" description="Helical" evidence="1">
    <location>
        <begin position="279"/>
        <end position="294"/>
    </location>
</feature>
<name>A0A1F7YM01_9BACT</name>
<keyword evidence="1" id="KW-0472">Membrane</keyword>
<evidence type="ECO:0000313" key="3">
    <source>
        <dbReference type="Proteomes" id="UP000179221"/>
    </source>
</evidence>
<accession>A0A1F7YM01</accession>
<comment type="caution">
    <text evidence="2">The sequence shown here is derived from an EMBL/GenBank/DDBJ whole genome shotgun (WGS) entry which is preliminary data.</text>
</comment>
<reference evidence="2 3" key="1">
    <citation type="journal article" date="2016" name="Nat. Commun.">
        <title>Thousands of microbial genomes shed light on interconnected biogeochemical processes in an aquifer system.</title>
        <authorList>
            <person name="Anantharaman K."/>
            <person name="Brown C.T."/>
            <person name="Hug L.A."/>
            <person name="Sharon I."/>
            <person name="Castelle C.J."/>
            <person name="Probst A.J."/>
            <person name="Thomas B.C."/>
            <person name="Singh A."/>
            <person name="Wilkins M.J."/>
            <person name="Karaoz U."/>
            <person name="Brodie E.L."/>
            <person name="Williams K.H."/>
            <person name="Hubbard S.S."/>
            <person name="Banfield J.F."/>
        </authorList>
    </citation>
    <scope>NUCLEOTIDE SEQUENCE [LARGE SCALE GENOMIC DNA]</scope>
</reference>
<feature type="transmembrane region" description="Helical" evidence="1">
    <location>
        <begin position="208"/>
        <end position="225"/>
    </location>
</feature>
<sequence>MLSISILIFGCLLVSVLVPKYNILEKLILGFGVGFGIVNFIITINLVFSPINKLIIIVFCWIISLIIILKIPRTKKRNIINPCLLLKLNLNKYLISSLFILVTIIIEFVITFSLLVWPVNMWDAVALYDFRGRYFSQEHTLTDLASYSKPAQLKSGGLYYFSYPLLTSNLHAISYLDGINNPKWVYVVLNVGFIYLFYKFLRRSKINISVSGILTFLLASSYYFFKISIIEYSNVPYVYYFVLGVLYFYEWLSKRRKGLLILSLFLIIISTQVRNLESLYIFYVLGLIVSMLVIKKERLRLLLGIITVTISGQFWWKIITLMNKGFIYASEQDYISSSIMGGINNFSFIRVWEVVYYLARSFWAYKWIYALFFITLGFWGIKLLKKSVNTKEHVYFPFYILGMSVYFMLGTYLFSFVNTSWNQVDISVQRAMMPLTPLVLAYVGVGVFSDNNIKFIFGDATDKKNSSNNK</sequence>
<feature type="transmembrane region" description="Helical" evidence="1">
    <location>
        <begin position="237"/>
        <end position="253"/>
    </location>
</feature>
<evidence type="ECO:0000313" key="2">
    <source>
        <dbReference type="EMBL" id="OGM27555.1"/>
    </source>
</evidence>
<feature type="transmembrane region" description="Helical" evidence="1">
    <location>
        <begin position="184"/>
        <end position="201"/>
    </location>
</feature>
<gene>
    <name evidence="2" type="ORF">A2628_02085</name>
</gene>
<keyword evidence="1" id="KW-1133">Transmembrane helix</keyword>
<dbReference type="Proteomes" id="UP000179221">
    <property type="component" value="Unassembled WGS sequence"/>
</dbReference>
<feature type="transmembrane region" description="Helical" evidence="1">
    <location>
        <begin position="301"/>
        <end position="319"/>
    </location>
</feature>
<feature type="transmembrane region" description="Helical" evidence="1">
    <location>
        <begin position="367"/>
        <end position="384"/>
    </location>
</feature>
<keyword evidence="1" id="KW-0812">Transmembrane</keyword>
<protein>
    <recommendedName>
        <fullName evidence="4">Glycosyltransferase RgtA/B/C/D-like domain-containing protein</fullName>
    </recommendedName>
</protein>